<comment type="caution">
    <text evidence="2">The sequence shown here is derived from an EMBL/GenBank/DDBJ whole genome shotgun (WGS) entry which is preliminary data.</text>
</comment>
<evidence type="ECO:0000313" key="2">
    <source>
        <dbReference type="EMBL" id="GII26385.1"/>
    </source>
</evidence>
<sequence length="59" mass="6020">MVEYGVGVHIDVPEKPAPGWAGQPVPGEQAVANGEAAAKRDSAQLPWDTGSGGHAARVE</sequence>
<accession>A0A8J3TSB6</accession>
<evidence type="ECO:0000313" key="3">
    <source>
        <dbReference type="Proteomes" id="UP000599074"/>
    </source>
</evidence>
<protein>
    <submittedName>
        <fullName evidence="2">Uncharacterized protein</fullName>
    </submittedName>
</protein>
<dbReference type="Proteomes" id="UP000599074">
    <property type="component" value="Unassembled WGS sequence"/>
</dbReference>
<proteinExistence type="predicted"/>
<reference evidence="2" key="1">
    <citation type="submission" date="2021-01" db="EMBL/GenBank/DDBJ databases">
        <title>Whole genome shotgun sequence of Planosporangium mesophilum NBRC 109066.</title>
        <authorList>
            <person name="Komaki H."/>
            <person name="Tamura T."/>
        </authorList>
    </citation>
    <scope>NUCLEOTIDE SEQUENCE</scope>
    <source>
        <strain evidence="2">NBRC 109066</strain>
    </source>
</reference>
<keyword evidence="3" id="KW-1185">Reference proteome</keyword>
<dbReference type="AlphaFoldDB" id="A0A8J3TSB6"/>
<gene>
    <name evidence="2" type="ORF">Pme01_59820</name>
</gene>
<organism evidence="2 3">
    <name type="scientific">Planosporangium mesophilum</name>
    <dbReference type="NCBI Taxonomy" id="689768"/>
    <lineage>
        <taxon>Bacteria</taxon>
        <taxon>Bacillati</taxon>
        <taxon>Actinomycetota</taxon>
        <taxon>Actinomycetes</taxon>
        <taxon>Micromonosporales</taxon>
        <taxon>Micromonosporaceae</taxon>
        <taxon>Planosporangium</taxon>
    </lineage>
</organism>
<dbReference type="EMBL" id="BOON01000076">
    <property type="protein sequence ID" value="GII26385.1"/>
    <property type="molecule type" value="Genomic_DNA"/>
</dbReference>
<feature type="region of interest" description="Disordered" evidence="1">
    <location>
        <begin position="11"/>
        <end position="59"/>
    </location>
</feature>
<name>A0A8J3TSB6_9ACTN</name>
<evidence type="ECO:0000256" key="1">
    <source>
        <dbReference type="SAM" id="MobiDB-lite"/>
    </source>
</evidence>